<dbReference type="AlphaFoldDB" id="A0A1G4BRX3"/>
<evidence type="ECO:0000313" key="2">
    <source>
        <dbReference type="EMBL" id="OHF04204.1"/>
    </source>
</evidence>
<organism evidence="2 3">
    <name type="scientific">Colletotrichum orchidophilum</name>
    <dbReference type="NCBI Taxonomy" id="1209926"/>
    <lineage>
        <taxon>Eukaryota</taxon>
        <taxon>Fungi</taxon>
        <taxon>Dikarya</taxon>
        <taxon>Ascomycota</taxon>
        <taxon>Pezizomycotina</taxon>
        <taxon>Sordariomycetes</taxon>
        <taxon>Hypocreomycetidae</taxon>
        <taxon>Glomerellales</taxon>
        <taxon>Glomerellaceae</taxon>
        <taxon>Colletotrichum</taxon>
    </lineage>
</organism>
<dbReference type="Proteomes" id="UP000176998">
    <property type="component" value="Unassembled WGS sequence"/>
</dbReference>
<reference evidence="2 3" key="1">
    <citation type="submission" date="2016-09" db="EMBL/GenBank/DDBJ databases">
        <authorList>
            <person name="Capua I."/>
            <person name="De Benedictis P."/>
            <person name="Joannis T."/>
            <person name="Lombin L.H."/>
            <person name="Cattoli G."/>
        </authorList>
    </citation>
    <scope>NUCLEOTIDE SEQUENCE [LARGE SCALE GENOMIC DNA]</scope>
    <source>
        <strain evidence="2 3">IMI 309357</strain>
    </source>
</reference>
<comment type="caution">
    <text evidence="2">The sequence shown here is derived from an EMBL/GenBank/DDBJ whole genome shotgun (WGS) entry which is preliminary data.</text>
</comment>
<dbReference type="GeneID" id="34553710"/>
<dbReference type="EMBL" id="MJBS01000003">
    <property type="protein sequence ID" value="OHF04204.1"/>
    <property type="molecule type" value="Genomic_DNA"/>
</dbReference>
<evidence type="ECO:0000256" key="1">
    <source>
        <dbReference type="SAM" id="MobiDB-lite"/>
    </source>
</evidence>
<feature type="non-terminal residue" evidence="2">
    <location>
        <position position="1"/>
    </location>
</feature>
<proteinExistence type="predicted"/>
<accession>A0A1G4BRX3</accession>
<dbReference type="OrthoDB" id="10456342at2759"/>
<name>A0A1G4BRX3_9PEZI</name>
<feature type="compositionally biased region" description="Polar residues" evidence="1">
    <location>
        <begin position="40"/>
        <end position="61"/>
    </location>
</feature>
<feature type="region of interest" description="Disordered" evidence="1">
    <location>
        <begin position="40"/>
        <end position="69"/>
    </location>
</feature>
<sequence length="396" mass="43330">SEGQGTGRFWAAPLSKTERSGAAGCSRKLTQVTACSGVQHSRTGQVCDSPPRSTVNFPPRSQESHRMERKSGGWVLQEACKIFLRLRQRPPLQKSLLSGTPSPSDSKGQAFCPALWHSPNISAYPVFFSRQALLVLSSDGPLLATVLAVLRFRLATSRCLTSEPMPSPESGLRVPLHGSGRRSDEAGPVCSSTGTASRFLTTGTDRFNGPGHQTACRLRYPWSIGDRKNTIFHFRNPQSNLAPSVDGSELVPYQNDEMVLIRSITKKNGRRPRAGGHSQLSAAGEKEVIKKDSGLFVPRLFVGTTQQTKTLPPPTTAIATFVQQRRAKHTTAPRAKRNPVTTSALDRFSLSTSEDFRRIRVYAIYLPLAQSPTQPLINFKVDALPASDGARWGNWL</sequence>
<evidence type="ECO:0000313" key="3">
    <source>
        <dbReference type="Proteomes" id="UP000176998"/>
    </source>
</evidence>
<feature type="region of interest" description="Disordered" evidence="1">
    <location>
        <begin position="163"/>
        <end position="195"/>
    </location>
</feature>
<dbReference type="RefSeq" id="XP_022481339.1">
    <property type="nucleotide sequence ID" value="XM_022612200.1"/>
</dbReference>
<protein>
    <submittedName>
        <fullName evidence="2">Uncharacterized protein</fullName>
    </submittedName>
</protein>
<gene>
    <name evidence="2" type="ORF">CORC01_00543</name>
</gene>
<feature type="region of interest" description="Disordered" evidence="1">
    <location>
        <begin position="1"/>
        <end position="21"/>
    </location>
</feature>
<keyword evidence="3" id="KW-1185">Reference proteome</keyword>